<evidence type="ECO:0000256" key="4">
    <source>
        <dbReference type="ARBA" id="ARBA00021948"/>
    </source>
</evidence>
<evidence type="ECO:0000256" key="6">
    <source>
        <dbReference type="ARBA" id="ARBA00022842"/>
    </source>
</evidence>
<comment type="caution">
    <text evidence="8">The sequence shown here is derived from an EMBL/GenBank/DDBJ whole genome shotgun (WGS) entry which is preliminary data.</text>
</comment>
<comment type="cofactor">
    <cofactor evidence="1">
        <name>Mg(2+)</name>
        <dbReference type="ChEBI" id="CHEBI:18420"/>
    </cofactor>
</comment>
<keyword evidence="6" id="KW-0460">Magnesium</keyword>
<dbReference type="InterPro" id="IPR005238">
    <property type="entry name" value="ComB-like"/>
</dbReference>
<dbReference type="PANTHER" id="PTHR37311:SF1">
    <property type="entry name" value="2-PHOSPHOSULFOLACTATE PHOSPHATASE-RELATED"/>
    <property type="match status" value="1"/>
</dbReference>
<reference evidence="8 9" key="1">
    <citation type="submission" date="2023-11" db="EMBL/GenBank/DDBJ databases">
        <title>Bacillus jintuensis, isolated from a mudflat on the Beibu Gulf coast.</title>
        <authorList>
            <person name="Li M."/>
        </authorList>
    </citation>
    <scope>NUCLEOTIDE SEQUENCE [LARGE SCALE GENOMIC DNA]</scope>
    <source>
        <strain evidence="8 9">31A1R</strain>
    </source>
</reference>
<evidence type="ECO:0000256" key="5">
    <source>
        <dbReference type="ARBA" id="ARBA00022801"/>
    </source>
</evidence>
<dbReference type="Proteomes" id="UP001290455">
    <property type="component" value="Unassembled WGS sequence"/>
</dbReference>
<dbReference type="Pfam" id="PF04029">
    <property type="entry name" value="2-ph_phosp"/>
    <property type="match status" value="1"/>
</dbReference>
<name>A0ABU5J3P6_9BACI</name>
<evidence type="ECO:0000256" key="1">
    <source>
        <dbReference type="ARBA" id="ARBA00001946"/>
    </source>
</evidence>
<dbReference type="RefSeq" id="WP_322448251.1">
    <property type="nucleotide sequence ID" value="NZ_JAXOFX010000018.1"/>
</dbReference>
<dbReference type="EMBL" id="JAXOFX010000018">
    <property type="protein sequence ID" value="MDZ5473956.1"/>
    <property type="molecule type" value="Genomic_DNA"/>
</dbReference>
<comment type="similarity">
    <text evidence="2">Belongs to the ComB family.</text>
</comment>
<accession>A0ABU5J3P6</accession>
<dbReference type="InterPro" id="IPR036702">
    <property type="entry name" value="ComB-like_sf"/>
</dbReference>
<keyword evidence="5" id="KW-0378">Hydrolase</keyword>
<evidence type="ECO:0000256" key="3">
    <source>
        <dbReference type="ARBA" id="ARBA00012953"/>
    </source>
</evidence>
<dbReference type="Gene3D" id="3.90.1560.10">
    <property type="entry name" value="ComB-like"/>
    <property type="match status" value="1"/>
</dbReference>
<evidence type="ECO:0000313" key="9">
    <source>
        <dbReference type="Proteomes" id="UP001290455"/>
    </source>
</evidence>
<keyword evidence="9" id="KW-1185">Reference proteome</keyword>
<dbReference type="PANTHER" id="PTHR37311">
    <property type="entry name" value="2-PHOSPHOSULFOLACTATE PHOSPHATASE-RELATED"/>
    <property type="match status" value="1"/>
</dbReference>
<proteinExistence type="inferred from homology"/>
<evidence type="ECO:0000256" key="2">
    <source>
        <dbReference type="ARBA" id="ARBA00009997"/>
    </source>
</evidence>
<organism evidence="8 9">
    <name type="scientific">Robertmurraya mangrovi</name>
    <dbReference type="NCBI Taxonomy" id="3098077"/>
    <lineage>
        <taxon>Bacteria</taxon>
        <taxon>Bacillati</taxon>
        <taxon>Bacillota</taxon>
        <taxon>Bacilli</taxon>
        <taxon>Bacillales</taxon>
        <taxon>Bacillaceae</taxon>
        <taxon>Robertmurraya</taxon>
    </lineage>
</organism>
<comment type="catalytic activity">
    <reaction evidence="7">
        <text>(2R)-O-phospho-3-sulfolactate + H2O = (2R)-3-sulfolactate + phosphate</text>
        <dbReference type="Rhea" id="RHEA:23416"/>
        <dbReference type="ChEBI" id="CHEBI:15377"/>
        <dbReference type="ChEBI" id="CHEBI:15597"/>
        <dbReference type="ChEBI" id="CHEBI:43474"/>
        <dbReference type="ChEBI" id="CHEBI:58738"/>
        <dbReference type="EC" id="3.1.3.71"/>
    </reaction>
</comment>
<dbReference type="SUPFAM" id="SSF142823">
    <property type="entry name" value="ComB-like"/>
    <property type="match status" value="1"/>
</dbReference>
<evidence type="ECO:0000313" key="8">
    <source>
        <dbReference type="EMBL" id="MDZ5473956.1"/>
    </source>
</evidence>
<gene>
    <name evidence="8" type="ORF">SM124_19740</name>
</gene>
<sequence length="230" mass="26091">MDIQIVQGNEIELENSTVNIVIDVIRAFTVAHHAFLQGVDKILLVKSVEEAFQIKNDHQDYLLAGEIKGLPIEGFQLDNSPYRIQHEEVRRKTLVQRTTNGVKATLNSLNADDVFVTGFSNARTTARYIQKLLRDKKDSTVHIIASHPTSDDDLACAEYIKGLLEGNENVTPKHVIKRINESEVAKKFFDSTMPEFNSTDLLYCTKEIESSFVMRVNMKNEIPTIERIDV</sequence>
<protein>
    <recommendedName>
        <fullName evidence="4">Probable 2-phosphosulfolactate phosphatase</fullName>
        <ecNumber evidence="3">3.1.3.71</ecNumber>
    </recommendedName>
</protein>
<dbReference type="EC" id="3.1.3.71" evidence="3"/>
<evidence type="ECO:0000256" key="7">
    <source>
        <dbReference type="ARBA" id="ARBA00033711"/>
    </source>
</evidence>